<dbReference type="InterPro" id="IPR014041">
    <property type="entry name" value="ESCRT-II_cplx_Vps25-sub_N"/>
</dbReference>
<dbReference type="GO" id="GO:0016236">
    <property type="term" value="P:macroautophagy"/>
    <property type="evidence" value="ECO:0007669"/>
    <property type="project" value="UniProtKB-ARBA"/>
</dbReference>
<dbReference type="OrthoDB" id="269227at2759"/>
<feature type="domain" description="Glucose-methanol-choline oxidoreductase N-terminal" evidence="9">
    <location>
        <begin position="127"/>
        <end position="150"/>
    </location>
</feature>
<evidence type="ECO:0000256" key="8">
    <source>
        <dbReference type="SAM" id="MobiDB-lite"/>
    </source>
</evidence>
<feature type="region of interest" description="Disordered" evidence="8">
    <location>
        <begin position="1"/>
        <end position="23"/>
    </location>
</feature>
<evidence type="ECO:0000256" key="7">
    <source>
        <dbReference type="RuleBase" id="RU003968"/>
    </source>
</evidence>
<evidence type="ECO:0000313" key="12">
    <source>
        <dbReference type="Proteomes" id="UP000253664"/>
    </source>
</evidence>
<dbReference type="GO" id="GO:0000814">
    <property type="term" value="C:ESCRT II complex"/>
    <property type="evidence" value="ECO:0007669"/>
    <property type="project" value="InterPro"/>
</dbReference>
<evidence type="ECO:0000256" key="1">
    <source>
        <dbReference type="ARBA" id="ARBA00009674"/>
    </source>
</evidence>
<dbReference type="EMBL" id="LKCN02000001">
    <property type="protein sequence ID" value="RCI16899.1"/>
    <property type="molecule type" value="Genomic_DNA"/>
</dbReference>
<gene>
    <name evidence="11" type="ORF">L249_2724</name>
</gene>
<dbReference type="InterPro" id="IPR007867">
    <property type="entry name" value="GMC_OxRtase_C"/>
</dbReference>
<proteinExistence type="inferred from homology"/>
<evidence type="ECO:0000256" key="4">
    <source>
        <dbReference type="ARBA" id="ARBA00022927"/>
    </source>
</evidence>
<dbReference type="Gene3D" id="3.50.50.60">
    <property type="entry name" value="FAD/NAD(P)-binding domain"/>
    <property type="match status" value="1"/>
</dbReference>
<accession>A0A367LR47</accession>
<dbReference type="GO" id="GO:0050660">
    <property type="term" value="F:flavin adenine dinucleotide binding"/>
    <property type="evidence" value="ECO:0007669"/>
    <property type="project" value="InterPro"/>
</dbReference>
<evidence type="ECO:0000256" key="3">
    <source>
        <dbReference type="ARBA" id="ARBA00022448"/>
    </source>
</evidence>
<dbReference type="InterPro" id="IPR036188">
    <property type="entry name" value="FAD/NAD-bd_sf"/>
</dbReference>
<organism evidence="11 12">
    <name type="scientific">Ophiocordyceps polyrhachis-furcata BCC 54312</name>
    <dbReference type="NCBI Taxonomy" id="1330021"/>
    <lineage>
        <taxon>Eukaryota</taxon>
        <taxon>Fungi</taxon>
        <taxon>Dikarya</taxon>
        <taxon>Ascomycota</taxon>
        <taxon>Pezizomycotina</taxon>
        <taxon>Sordariomycetes</taxon>
        <taxon>Hypocreomycetidae</taxon>
        <taxon>Hypocreales</taxon>
        <taxon>Ophiocordycipitaceae</taxon>
        <taxon>Ophiocordyceps</taxon>
    </lineage>
</organism>
<dbReference type="Pfam" id="PF00732">
    <property type="entry name" value="GMC_oxred_N"/>
    <property type="match status" value="1"/>
</dbReference>
<keyword evidence="3" id="KW-0813">Transport</keyword>
<evidence type="ECO:0000259" key="9">
    <source>
        <dbReference type="PROSITE" id="PS00623"/>
    </source>
</evidence>
<dbReference type="GO" id="GO:0016614">
    <property type="term" value="F:oxidoreductase activity, acting on CH-OH group of donors"/>
    <property type="evidence" value="ECO:0007669"/>
    <property type="project" value="InterPro"/>
</dbReference>
<dbReference type="Gene3D" id="1.10.10.570">
    <property type="entry name" value="Winged helix' DNA-binding domain. Chain C. Domain 1"/>
    <property type="match status" value="1"/>
</dbReference>
<dbReference type="PROSITE" id="PS00624">
    <property type="entry name" value="GMC_OXRED_2"/>
    <property type="match status" value="1"/>
</dbReference>
<dbReference type="AlphaFoldDB" id="A0A367LR47"/>
<dbReference type="Gene3D" id="1.10.10.10">
    <property type="entry name" value="Winged helix-like DNA-binding domain superfamily/Winged helix DNA-binding domain"/>
    <property type="match status" value="1"/>
</dbReference>
<dbReference type="STRING" id="1330021.A0A367LR47"/>
<comment type="caution">
    <text evidence="11">The sequence shown here is derived from an EMBL/GenBank/DDBJ whole genome shotgun (WGS) entry which is preliminary data.</text>
</comment>
<evidence type="ECO:0000259" key="10">
    <source>
        <dbReference type="PROSITE" id="PS00624"/>
    </source>
</evidence>
<dbReference type="Proteomes" id="UP000253664">
    <property type="component" value="Unassembled WGS sequence"/>
</dbReference>
<dbReference type="Gene3D" id="3.30.560.10">
    <property type="entry name" value="Glucose Oxidase, domain 3"/>
    <property type="match status" value="1"/>
</dbReference>
<dbReference type="Pfam" id="PF05871">
    <property type="entry name" value="ESCRT-II"/>
    <property type="match status" value="1"/>
</dbReference>
<evidence type="ECO:0000256" key="5">
    <source>
        <dbReference type="ARBA" id="ARBA00023180"/>
    </source>
</evidence>
<comment type="similarity">
    <text evidence="1">Belongs to the VPS25 family.</text>
</comment>
<dbReference type="InterPro" id="IPR012132">
    <property type="entry name" value="GMC_OxRdtase"/>
</dbReference>
<dbReference type="PROSITE" id="PS00623">
    <property type="entry name" value="GMC_OXRED_1"/>
    <property type="match status" value="1"/>
</dbReference>
<reference evidence="11 12" key="1">
    <citation type="journal article" date="2015" name="BMC Genomics">
        <title>Insights from the genome of Ophiocordyceps polyrhachis-furcata to pathogenicity and host specificity in insect fungi.</title>
        <authorList>
            <person name="Wichadakul D."/>
            <person name="Kobmoo N."/>
            <person name="Ingsriswang S."/>
            <person name="Tangphatsornruang S."/>
            <person name="Chantasingh D."/>
            <person name="Luangsa-ard J.J."/>
            <person name="Eurwilaichitr L."/>
        </authorList>
    </citation>
    <scope>NUCLEOTIDE SEQUENCE [LARGE SCALE GENOMIC DNA]</scope>
    <source>
        <strain evidence="11 12">BCC 54312</strain>
    </source>
</reference>
<dbReference type="GO" id="GO:0044550">
    <property type="term" value="P:secondary metabolite biosynthetic process"/>
    <property type="evidence" value="ECO:0007669"/>
    <property type="project" value="TreeGrafter"/>
</dbReference>
<dbReference type="SUPFAM" id="SSF46785">
    <property type="entry name" value="Winged helix' DNA-binding domain"/>
    <property type="match status" value="2"/>
</dbReference>
<dbReference type="SUPFAM" id="SSF51905">
    <property type="entry name" value="FAD/NAD(P)-binding domain"/>
    <property type="match status" value="1"/>
</dbReference>
<evidence type="ECO:0000313" key="11">
    <source>
        <dbReference type="EMBL" id="RCI16899.1"/>
    </source>
</evidence>
<dbReference type="PANTHER" id="PTHR11552:SF138">
    <property type="entry name" value="DEHYDROGENASE PKFF-RELATED"/>
    <property type="match status" value="1"/>
</dbReference>
<sequence>MPQPLRNQVPAPPPDGGSIQAGPRGQWLGFLEGDIRKERVFDYVVVGGGTAGNAIAVRLAQAGFHVAIVEAGQLYEDLDGGSHVTPGFDLVGVGWSTADVVKSDVDWKFVTEPQHGSNYRRMHVARGRCLGGSSALNFMLYHRATRGSLDVWSEMVGDDSYRFDNLLPFYKRSLSFSPPRPHARKANSSAVYYVPRDFDPAGRGGGPVQIGFTNYVSAWSTWLESGLKSLGMKAENDYNYGRLNGYHYATTTIRPSDGTRSSSAAFVFEAKKQRLYNLRVFLRTQATRILFDRYKRAVAVEVYHDRAYYKLRARKEIIVSAGAYQSPQLLMVSGIGPVETLSRFRIPVVSPLAGVGQNMWDHVFFGPDYAVKFQTRDHFADHVEALVEATMLYHDTGTGPLSSNVPEFLAWEKLPPRYRTRFSPETVRELDGFPPDWPEVEYLSGDGYIGDFYSVLNNQPMDGRMYATILGALVAPLSRGNITIRSASALDPPVIFPNWLEHPADKEVAIAWFRRMRDVWTSPGLGFMTYGPEYYPGPQVQTDQQILDAVRKSLMTVWHPACTCKMGRRGDRTAVVDSQARVFGVSALRVVDASSMPILPPGHPQSTIYALAEKIADDIIREQRVPAQDPSPSSFFSSSSSSPSSPFPFPREYHFPAFFTRQTNLTTHHAQLLKWSALVLAYARHHRIFRLHLSAAAESELFFNRRLDRRLAPADIRHLVDFIRKDGRAEYLLHNAKDPTPDVVLLYWRSLDEWADLVEAYVDDSAQKGSVLTLYELTDGDGTRSTEIHGMDSEVLLKALNVLVKRGKAQIFGQEDSLGIKFF</sequence>
<evidence type="ECO:0000256" key="2">
    <source>
        <dbReference type="ARBA" id="ARBA00010790"/>
    </source>
</evidence>
<keyword evidence="12" id="KW-1185">Reference proteome</keyword>
<dbReference type="GO" id="GO:0015031">
    <property type="term" value="P:protein transport"/>
    <property type="evidence" value="ECO:0007669"/>
    <property type="project" value="UniProtKB-KW"/>
</dbReference>
<dbReference type="SUPFAM" id="SSF54373">
    <property type="entry name" value="FAD-linked reductases, C-terminal domain"/>
    <property type="match status" value="1"/>
</dbReference>
<dbReference type="InterPro" id="IPR008570">
    <property type="entry name" value="ESCRT-II_cplx_Vps25-sub"/>
</dbReference>
<keyword evidence="4" id="KW-0653">Protein transport</keyword>
<dbReference type="InterPro" id="IPR000172">
    <property type="entry name" value="GMC_OxRdtase_N"/>
</dbReference>
<dbReference type="FunFam" id="1.10.10.10:FF:000141">
    <property type="entry name" value="vacuolar protein-sorting-associated protein 25"/>
    <property type="match status" value="1"/>
</dbReference>
<feature type="domain" description="Glucose-methanol-choline oxidoreductase N-terminal" evidence="10">
    <location>
        <begin position="322"/>
        <end position="336"/>
    </location>
</feature>
<dbReference type="PANTHER" id="PTHR11552">
    <property type="entry name" value="GLUCOSE-METHANOL-CHOLINE GMC OXIDOREDUCTASE"/>
    <property type="match status" value="1"/>
</dbReference>
<keyword evidence="7" id="KW-0274">FAD</keyword>
<evidence type="ECO:0000256" key="6">
    <source>
        <dbReference type="ARBA" id="ARBA00030094"/>
    </source>
</evidence>
<keyword evidence="5" id="KW-0325">Glycoprotein</keyword>
<dbReference type="Pfam" id="PF05199">
    <property type="entry name" value="GMC_oxred_C"/>
    <property type="match status" value="1"/>
</dbReference>
<dbReference type="GO" id="GO:0071985">
    <property type="term" value="P:multivesicular body sorting pathway"/>
    <property type="evidence" value="ECO:0007669"/>
    <property type="project" value="InterPro"/>
</dbReference>
<protein>
    <recommendedName>
        <fullName evidence="6">ESCRT-II complex subunit VPS25</fullName>
    </recommendedName>
</protein>
<dbReference type="InterPro" id="IPR036388">
    <property type="entry name" value="WH-like_DNA-bd_sf"/>
</dbReference>
<comment type="similarity">
    <text evidence="2 7">Belongs to the GMC oxidoreductase family.</text>
</comment>
<keyword evidence="7" id="KW-0285">Flavoprotein</keyword>
<name>A0A367LR47_9HYPO</name>
<dbReference type="InterPro" id="IPR036390">
    <property type="entry name" value="WH_DNA-bd_sf"/>
</dbReference>